<comment type="caution">
    <text evidence="3">Lacks conserved residue(s) required for the propagation of feature annotation.</text>
</comment>
<keyword evidence="4" id="KW-0732">Signal</keyword>
<keyword evidence="1" id="KW-0645">Protease</keyword>
<protein>
    <submittedName>
        <fullName evidence="7">Uncharacterized protein</fullName>
    </submittedName>
</protein>
<name>F7A8I2_CIOIN</name>
<evidence type="ECO:0000259" key="6">
    <source>
        <dbReference type="PROSITE" id="PS50923"/>
    </source>
</evidence>
<feature type="domain" description="CUB" evidence="5">
    <location>
        <begin position="353"/>
        <end position="440"/>
    </location>
</feature>
<dbReference type="GO" id="GO:0008236">
    <property type="term" value="F:serine-type peptidase activity"/>
    <property type="evidence" value="ECO:0007669"/>
    <property type="project" value="UniProtKB-KW"/>
</dbReference>
<dbReference type="InterPro" id="IPR035914">
    <property type="entry name" value="Sperma_CUB_dom_sf"/>
</dbReference>
<dbReference type="PROSITE" id="PS50923">
    <property type="entry name" value="SUSHI"/>
    <property type="match status" value="1"/>
</dbReference>
<dbReference type="Ensembl" id="ENSCINT00000025977.2">
    <property type="protein sequence ID" value="ENSCINP00000025731.2"/>
    <property type="gene ID" value="ENSCING00000014157.2"/>
</dbReference>
<dbReference type="SUPFAM" id="SSF57535">
    <property type="entry name" value="Complement control module/SCR domain"/>
    <property type="match status" value="2"/>
</dbReference>
<keyword evidence="1" id="KW-0720">Serine protease</keyword>
<keyword evidence="1" id="KW-0378">Hydrolase</keyword>
<evidence type="ECO:0000259" key="5">
    <source>
        <dbReference type="PROSITE" id="PS01180"/>
    </source>
</evidence>
<dbReference type="Pfam" id="PF00084">
    <property type="entry name" value="Sushi"/>
    <property type="match status" value="1"/>
</dbReference>
<evidence type="ECO:0000256" key="1">
    <source>
        <dbReference type="ARBA" id="ARBA00022825"/>
    </source>
</evidence>
<reference evidence="7" key="4">
    <citation type="submission" date="2025-09" db="UniProtKB">
        <authorList>
            <consortium name="Ensembl"/>
        </authorList>
    </citation>
    <scope>IDENTIFICATION</scope>
</reference>
<reference evidence="7" key="3">
    <citation type="submission" date="2025-08" db="UniProtKB">
        <authorList>
            <consortium name="Ensembl"/>
        </authorList>
    </citation>
    <scope>IDENTIFICATION</scope>
</reference>
<feature type="signal peptide" evidence="4">
    <location>
        <begin position="1"/>
        <end position="28"/>
    </location>
</feature>
<dbReference type="SMART" id="SM00042">
    <property type="entry name" value="CUB"/>
    <property type="match status" value="1"/>
</dbReference>
<reference evidence="8" key="1">
    <citation type="journal article" date="2002" name="Science">
        <title>The draft genome of Ciona intestinalis: insights into chordate and vertebrate origins.</title>
        <authorList>
            <person name="Dehal P."/>
            <person name="Satou Y."/>
            <person name="Campbell R.K."/>
            <person name="Chapman J."/>
            <person name="Degnan B."/>
            <person name="De Tomaso A."/>
            <person name="Davidson B."/>
            <person name="Di Gregorio A."/>
            <person name="Gelpke M."/>
            <person name="Goodstein D.M."/>
            <person name="Harafuji N."/>
            <person name="Hastings K.E."/>
            <person name="Ho I."/>
            <person name="Hotta K."/>
            <person name="Huang W."/>
            <person name="Kawashima T."/>
            <person name="Lemaire P."/>
            <person name="Martinez D."/>
            <person name="Meinertzhagen I.A."/>
            <person name="Necula S."/>
            <person name="Nonaka M."/>
            <person name="Putnam N."/>
            <person name="Rash S."/>
            <person name="Saiga H."/>
            <person name="Satake M."/>
            <person name="Terry A."/>
            <person name="Yamada L."/>
            <person name="Wang H.G."/>
            <person name="Awazu S."/>
            <person name="Azumi K."/>
            <person name="Boore J."/>
            <person name="Branno M."/>
            <person name="Chin-Bow S."/>
            <person name="DeSantis R."/>
            <person name="Doyle S."/>
            <person name="Francino P."/>
            <person name="Keys D.N."/>
            <person name="Haga S."/>
            <person name="Hayashi H."/>
            <person name="Hino K."/>
            <person name="Imai K.S."/>
            <person name="Inaba K."/>
            <person name="Kano S."/>
            <person name="Kobayashi K."/>
            <person name="Kobayashi M."/>
            <person name="Lee B.I."/>
            <person name="Makabe K.W."/>
            <person name="Manohar C."/>
            <person name="Matassi G."/>
            <person name="Medina M."/>
            <person name="Mochizuki Y."/>
            <person name="Mount S."/>
            <person name="Morishita T."/>
            <person name="Miura S."/>
            <person name="Nakayama A."/>
            <person name="Nishizaka S."/>
            <person name="Nomoto H."/>
            <person name="Ohta F."/>
            <person name="Oishi K."/>
            <person name="Rigoutsos I."/>
            <person name="Sano M."/>
            <person name="Sasaki A."/>
            <person name="Sasakura Y."/>
            <person name="Shoguchi E."/>
            <person name="Shin-i T."/>
            <person name="Spagnuolo A."/>
            <person name="Stainier D."/>
            <person name="Suzuki M.M."/>
            <person name="Tassy O."/>
            <person name="Takatori N."/>
            <person name="Tokuoka M."/>
            <person name="Yagi K."/>
            <person name="Yoshizaki F."/>
            <person name="Wada S."/>
            <person name="Zhang C."/>
            <person name="Hyatt P.D."/>
            <person name="Larimer F."/>
            <person name="Detter C."/>
            <person name="Doggett N."/>
            <person name="Glavina T."/>
            <person name="Hawkins T."/>
            <person name="Richardson P."/>
            <person name="Lucas S."/>
            <person name="Kohara Y."/>
            <person name="Levine M."/>
            <person name="Satoh N."/>
            <person name="Rokhsar D.S."/>
        </authorList>
    </citation>
    <scope>NUCLEOTIDE SEQUENCE [LARGE SCALE GENOMIC DNA]</scope>
</reference>
<evidence type="ECO:0000313" key="7">
    <source>
        <dbReference type="Ensembl" id="ENSCINP00000025731.2"/>
    </source>
</evidence>
<evidence type="ECO:0000256" key="2">
    <source>
        <dbReference type="ARBA" id="ARBA00023157"/>
    </source>
</evidence>
<dbReference type="PANTHER" id="PTHR24255">
    <property type="entry name" value="COMPLEMENT COMPONENT 1, S SUBCOMPONENT-RELATED"/>
    <property type="match status" value="1"/>
</dbReference>
<dbReference type="AlphaFoldDB" id="F7A8I2"/>
<dbReference type="PROSITE" id="PS50231">
    <property type="entry name" value="RICIN_B_LECTIN"/>
    <property type="match status" value="1"/>
</dbReference>
<dbReference type="InterPro" id="IPR035976">
    <property type="entry name" value="Sushi/SCR/CCP_sf"/>
</dbReference>
<feature type="domain" description="Sushi" evidence="6">
    <location>
        <begin position="294"/>
        <end position="351"/>
    </location>
</feature>
<evidence type="ECO:0000256" key="4">
    <source>
        <dbReference type="SAM" id="SignalP"/>
    </source>
</evidence>
<dbReference type="InterPro" id="IPR035992">
    <property type="entry name" value="Ricin_B-like_lectins"/>
</dbReference>
<dbReference type="InterPro" id="IPR000436">
    <property type="entry name" value="Sushi_SCR_CCP_dom"/>
</dbReference>
<dbReference type="PANTHER" id="PTHR24255:SF31">
    <property type="entry name" value="CUBILIN-LIKE PROTEIN"/>
    <property type="match status" value="1"/>
</dbReference>
<reference evidence="7" key="2">
    <citation type="journal article" date="2008" name="Genome Biol.">
        <title>Improved genome assembly and evidence-based global gene model set for the chordate Ciona intestinalis: new insight into intron and operon populations.</title>
        <authorList>
            <person name="Satou Y."/>
            <person name="Mineta K."/>
            <person name="Ogasawara M."/>
            <person name="Sasakura Y."/>
            <person name="Shoguchi E."/>
            <person name="Ueno K."/>
            <person name="Yamada L."/>
            <person name="Matsumoto J."/>
            <person name="Wasserscheid J."/>
            <person name="Dewar K."/>
            <person name="Wiley G.B."/>
            <person name="Macmil S.L."/>
            <person name="Roe B.A."/>
            <person name="Zeller R.W."/>
            <person name="Hastings K.E."/>
            <person name="Lemaire P."/>
            <person name="Lindquist E."/>
            <person name="Endo T."/>
            <person name="Hotta K."/>
            <person name="Inaba K."/>
        </authorList>
    </citation>
    <scope>NUCLEOTIDE SEQUENCE [LARGE SCALE GENOMIC DNA]</scope>
    <source>
        <strain evidence="7">wild type</strain>
    </source>
</reference>
<dbReference type="SUPFAM" id="SSF49854">
    <property type="entry name" value="Spermadhesin, CUB domain"/>
    <property type="match status" value="1"/>
</dbReference>
<organism evidence="7 8">
    <name type="scientific">Ciona intestinalis</name>
    <name type="common">Transparent sea squirt</name>
    <name type="synonym">Ascidia intestinalis</name>
    <dbReference type="NCBI Taxonomy" id="7719"/>
    <lineage>
        <taxon>Eukaryota</taxon>
        <taxon>Metazoa</taxon>
        <taxon>Chordata</taxon>
        <taxon>Tunicata</taxon>
        <taxon>Ascidiacea</taxon>
        <taxon>Phlebobranchia</taxon>
        <taxon>Cionidae</taxon>
        <taxon>Ciona</taxon>
    </lineage>
</organism>
<accession>F7A8I2</accession>
<dbReference type="CDD" id="cd00033">
    <property type="entry name" value="CCP"/>
    <property type="match status" value="1"/>
</dbReference>
<dbReference type="SMART" id="SM00032">
    <property type="entry name" value="CCP"/>
    <property type="match status" value="1"/>
</dbReference>
<dbReference type="Gene3D" id="2.80.10.50">
    <property type="match status" value="1"/>
</dbReference>
<dbReference type="Pfam" id="PF00652">
    <property type="entry name" value="Ricin_B_lectin"/>
    <property type="match status" value="1"/>
</dbReference>
<dbReference type="EMBL" id="EAAA01001017">
    <property type="status" value="NOT_ANNOTATED_CDS"/>
    <property type="molecule type" value="Genomic_DNA"/>
</dbReference>
<keyword evidence="8" id="KW-1185">Reference proteome</keyword>
<dbReference type="Pfam" id="PF00431">
    <property type="entry name" value="CUB"/>
    <property type="match status" value="1"/>
</dbReference>
<keyword evidence="2" id="KW-1015">Disulfide bond</keyword>
<keyword evidence="3" id="KW-0768">Sushi</keyword>
<dbReference type="CDD" id="cd00041">
    <property type="entry name" value="CUB"/>
    <property type="match status" value="1"/>
</dbReference>
<dbReference type="Gene3D" id="2.60.120.290">
    <property type="entry name" value="Spermadhesin, CUB domain"/>
    <property type="match status" value="1"/>
</dbReference>
<dbReference type="Proteomes" id="UP000008144">
    <property type="component" value="Chromosome 12"/>
</dbReference>
<dbReference type="HOGENOM" id="CLU_623405_0_0_1"/>
<dbReference type="GeneTree" id="ENSGT00530000066822"/>
<dbReference type="Gene3D" id="2.10.70.10">
    <property type="entry name" value="Complement Module, domain 1"/>
    <property type="match status" value="1"/>
</dbReference>
<evidence type="ECO:0000313" key="8">
    <source>
        <dbReference type="Proteomes" id="UP000008144"/>
    </source>
</evidence>
<dbReference type="OMA" id="CRHDVFY"/>
<feature type="chain" id="PRO_5003352919" evidence="4">
    <location>
        <begin position="29"/>
        <end position="440"/>
    </location>
</feature>
<dbReference type="InterPro" id="IPR000772">
    <property type="entry name" value="Ricin_B_lectin"/>
</dbReference>
<proteinExistence type="predicted"/>
<sequence>MALWWPCRSAVFQVFALLWLCSVQQALGDVCEPSNGTLLFDRYTSKLIPPERRFMLFASDTLGVNSKSVETLDFDHAKCIEAGNETVVIRPCNSSIVSQKWYQLHNQLVSIPIGKCIASEPNNFDTDLQLKNCRTGQPSQEWSCLHHNSTEVLLSSAGRFLAVSSGTVHTVDTKPANWRWKIADNSGKVLEKNPAAKRLCLTAASACPFPKQGVRSYFVTSDTALAKVMHPPKELVLKHLGDTIRMCYAVGNNILAVCPLGFVALGSQTKQHQEKTCLAGGVWSEQQPLHCVRRSCGRPDEGHHSTFIAERGYLYGDVVHYTCDAEYIPDRSSRICGPDGRWSGFALYCKHSCQFYLTGNSGTVTSPNYPQPYPASKNCEWKIEVEQGLRVVIWFRDFFIEPGSPFTGDCRHDVFYINDTIGNKIKQFCGSLYPESWIAA</sequence>
<dbReference type="PROSITE" id="PS01180">
    <property type="entry name" value="CUB"/>
    <property type="match status" value="1"/>
</dbReference>
<dbReference type="InParanoid" id="F7A8I2"/>
<evidence type="ECO:0000256" key="3">
    <source>
        <dbReference type="PROSITE-ProRule" id="PRU00302"/>
    </source>
</evidence>
<dbReference type="SUPFAM" id="SSF50370">
    <property type="entry name" value="Ricin B-like lectins"/>
    <property type="match status" value="1"/>
</dbReference>
<dbReference type="InterPro" id="IPR000859">
    <property type="entry name" value="CUB_dom"/>
</dbReference>